<sequence>MTAHACSLRHQASCLSNLVRQVVHKKLSYVSLAGVVSETVYAEIFSRACSSNLVGEFFGVYFCRLLEFVVVLELCCFIKTTDNELVPYFVQDIRKLQLSAEKEIHDMKWERTSPCPAIKSS</sequence>
<dbReference type="Proteomes" id="UP000499080">
    <property type="component" value="Unassembled WGS sequence"/>
</dbReference>
<dbReference type="EMBL" id="BGPR01001700">
    <property type="protein sequence ID" value="GBM59827.1"/>
    <property type="molecule type" value="Genomic_DNA"/>
</dbReference>
<keyword evidence="2" id="KW-1185">Reference proteome</keyword>
<reference evidence="1 2" key="1">
    <citation type="journal article" date="2019" name="Sci. Rep.">
        <title>Orb-weaving spider Araneus ventricosus genome elucidates the spidroin gene catalogue.</title>
        <authorList>
            <person name="Kono N."/>
            <person name="Nakamura H."/>
            <person name="Ohtoshi R."/>
            <person name="Moran D.A.P."/>
            <person name="Shinohara A."/>
            <person name="Yoshida Y."/>
            <person name="Fujiwara M."/>
            <person name="Mori M."/>
            <person name="Tomita M."/>
            <person name="Arakawa K."/>
        </authorList>
    </citation>
    <scope>NUCLEOTIDE SEQUENCE [LARGE SCALE GENOMIC DNA]</scope>
</reference>
<organism evidence="1 2">
    <name type="scientific">Araneus ventricosus</name>
    <name type="common">Orbweaver spider</name>
    <name type="synonym">Epeira ventricosa</name>
    <dbReference type="NCBI Taxonomy" id="182803"/>
    <lineage>
        <taxon>Eukaryota</taxon>
        <taxon>Metazoa</taxon>
        <taxon>Ecdysozoa</taxon>
        <taxon>Arthropoda</taxon>
        <taxon>Chelicerata</taxon>
        <taxon>Arachnida</taxon>
        <taxon>Araneae</taxon>
        <taxon>Araneomorphae</taxon>
        <taxon>Entelegynae</taxon>
        <taxon>Araneoidea</taxon>
        <taxon>Araneidae</taxon>
        <taxon>Araneus</taxon>
    </lineage>
</organism>
<dbReference type="AlphaFoldDB" id="A0A4Y2H2Y5"/>
<evidence type="ECO:0000313" key="2">
    <source>
        <dbReference type="Proteomes" id="UP000499080"/>
    </source>
</evidence>
<evidence type="ECO:0000313" key="1">
    <source>
        <dbReference type="EMBL" id="GBM59827.1"/>
    </source>
</evidence>
<name>A0A4Y2H2Y5_ARAVE</name>
<protein>
    <submittedName>
        <fullName evidence="1">Uncharacterized protein</fullName>
    </submittedName>
</protein>
<accession>A0A4Y2H2Y5</accession>
<comment type="caution">
    <text evidence="1">The sequence shown here is derived from an EMBL/GenBank/DDBJ whole genome shotgun (WGS) entry which is preliminary data.</text>
</comment>
<proteinExistence type="predicted"/>
<gene>
    <name evidence="1" type="ORF">AVEN_10031_1</name>
</gene>